<name>A0A7I4Z5N8_HAECO</name>
<protein>
    <submittedName>
        <fullName evidence="2">Uncharacterized protein</fullName>
    </submittedName>
</protein>
<sequence>MMLPAVALTTQLPPFHINISLNSARKLYT</sequence>
<evidence type="ECO:0000313" key="2">
    <source>
        <dbReference type="WBParaSite" id="HCON_00190065-00001"/>
    </source>
</evidence>
<reference evidence="2" key="1">
    <citation type="submission" date="2020-12" db="UniProtKB">
        <authorList>
            <consortium name="WormBaseParasite"/>
        </authorList>
    </citation>
    <scope>IDENTIFICATION</scope>
    <source>
        <strain evidence="2">MHco3</strain>
    </source>
</reference>
<keyword evidence="1" id="KW-1185">Reference proteome</keyword>
<dbReference type="AlphaFoldDB" id="A0A7I4Z5N8"/>
<proteinExistence type="predicted"/>
<dbReference type="Proteomes" id="UP000025227">
    <property type="component" value="Unplaced"/>
</dbReference>
<dbReference type="WBParaSite" id="HCON_00190065-00001">
    <property type="protein sequence ID" value="HCON_00190065-00001"/>
    <property type="gene ID" value="HCON_00190065"/>
</dbReference>
<evidence type="ECO:0000313" key="1">
    <source>
        <dbReference type="Proteomes" id="UP000025227"/>
    </source>
</evidence>
<organism evidence="1 2">
    <name type="scientific">Haemonchus contortus</name>
    <name type="common">Barber pole worm</name>
    <dbReference type="NCBI Taxonomy" id="6289"/>
    <lineage>
        <taxon>Eukaryota</taxon>
        <taxon>Metazoa</taxon>
        <taxon>Ecdysozoa</taxon>
        <taxon>Nematoda</taxon>
        <taxon>Chromadorea</taxon>
        <taxon>Rhabditida</taxon>
        <taxon>Rhabditina</taxon>
        <taxon>Rhabditomorpha</taxon>
        <taxon>Strongyloidea</taxon>
        <taxon>Trichostrongylidae</taxon>
        <taxon>Haemonchus</taxon>
    </lineage>
</organism>
<accession>A0A7I4Z5N8</accession>